<comment type="cofactor">
    <cofactor evidence="1">
        <name>FAD</name>
        <dbReference type="ChEBI" id="CHEBI:57692"/>
    </cofactor>
</comment>
<keyword evidence="7" id="KW-1185">Reference proteome</keyword>
<evidence type="ECO:0000313" key="7">
    <source>
        <dbReference type="Proteomes" id="UP000829685"/>
    </source>
</evidence>
<keyword evidence="4" id="KW-0560">Oxidoreductase</keyword>
<dbReference type="AlphaFoldDB" id="A0A9Q0AR45"/>
<organism evidence="6 7">
    <name type="scientific">Neoarthrinium moseri</name>
    <dbReference type="NCBI Taxonomy" id="1658444"/>
    <lineage>
        <taxon>Eukaryota</taxon>
        <taxon>Fungi</taxon>
        <taxon>Dikarya</taxon>
        <taxon>Ascomycota</taxon>
        <taxon>Pezizomycotina</taxon>
        <taxon>Sordariomycetes</taxon>
        <taxon>Xylariomycetidae</taxon>
        <taxon>Amphisphaeriales</taxon>
        <taxon>Apiosporaceae</taxon>
        <taxon>Neoarthrinium</taxon>
    </lineage>
</organism>
<sequence length="400" mass="43374">MMRSSEHSMLDVIVVGGGISGICAAIAAAENGASVIVLDRAYGGGASAISAGVIYAGGGTKQQSRAGYGDDSPENMYQYLRHEVGDAVDDATLRRFCEESAPNMEWLERHGCQFDSNEKAYPFAHLAKPAPRGHKPVGKGSGGMGMTGADLWQALFDSASRLGVKFEPASRVTEILMDSGGRVNGVHYSTLANGPWWAVRSYKWLSKAALNYQATFQPLSSFLDWIAEFIFVRGAHEERLGSPTVVLAAGGFIMNKAMTQEFAPWARKTATLGTVGDDGSGIRLGQSVGGSTSHMDRISAWRLLYPPEGLLEGIIVSQSGGRIAAEDLYGGSFTDIMIERSDGQGFLILDSVQWKKISDSNWTILWYRRIPAEFWIVNGSSTDIRRSSRRRQIRASAKQS</sequence>
<dbReference type="InterPro" id="IPR036188">
    <property type="entry name" value="FAD/NAD-bd_sf"/>
</dbReference>
<evidence type="ECO:0000259" key="5">
    <source>
        <dbReference type="Pfam" id="PF00890"/>
    </source>
</evidence>
<reference evidence="6" key="1">
    <citation type="submission" date="2021-03" db="EMBL/GenBank/DDBJ databases">
        <title>Revisited historic fungal species revealed as producer of novel bioactive compounds through whole genome sequencing and comparative genomics.</title>
        <authorList>
            <person name="Vignolle G.A."/>
            <person name="Hochenegger N."/>
            <person name="Mach R.L."/>
            <person name="Mach-Aigner A.R."/>
            <person name="Javad Rahimi M."/>
            <person name="Salim K.A."/>
            <person name="Chan C.M."/>
            <person name="Lim L.B.L."/>
            <person name="Cai F."/>
            <person name="Druzhinina I.S."/>
            <person name="U'Ren J.M."/>
            <person name="Derntl C."/>
        </authorList>
    </citation>
    <scope>NUCLEOTIDE SEQUENCE</scope>
    <source>
        <strain evidence="6">TUCIM 5799</strain>
    </source>
</reference>
<dbReference type="Gene3D" id="3.50.50.60">
    <property type="entry name" value="FAD/NAD(P)-binding domain"/>
    <property type="match status" value="2"/>
</dbReference>
<feature type="domain" description="FAD-dependent oxidoreductase 2 FAD-binding" evidence="5">
    <location>
        <begin position="11"/>
        <end position="297"/>
    </location>
</feature>
<dbReference type="InterPro" id="IPR050315">
    <property type="entry name" value="FAD-oxidoreductase_2"/>
</dbReference>
<gene>
    <name evidence="6" type="ORF">JX265_004703</name>
</gene>
<evidence type="ECO:0000256" key="3">
    <source>
        <dbReference type="ARBA" id="ARBA00022827"/>
    </source>
</evidence>
<dbReference type="PANTHER" id="PTHR43400">
    <property type="entry name" value="FUMARATE REDUCTASE"/>
    <property type="match status" value="1"/>
</dbReference>
<protein>
    <recommendedName>
        <fullName evidence="5">FAD-dependent oxidoreductase 2 FAD-binding domain-containing protein</fullName>
    </recommendedName>
</protein>
<accession>A0A9Q0AR45</accession>
<dbReference type="InterPro" id="IPR003953">
    <property type="entry name" value="FAD-dep_OxRdtase_2_FAD-bd"/>
</dbReference>
<proteinExistence type="predicted"/>
<evidence type="ECO:0000256" key="1">
    <source>
        <dbReference type="ARBA" id="ARBA00001974"/>
    </source>
</evidence>
<dbReference type="EMBL" id="JAFIMR010000009">
    <property type="protein sequence ID" value="KAI1874495.1"/>
    <property type="molecule type" value="Genomic_DNA"/>
</dbReference>
<evidence type="ECO:0000313" key="6">
    <source>
        <dbReference type="EMBL" id="KAI1874495.1"/>
    </source>
</evidence>
<dbReference type="SUPFAM" id="SSF51905">
    <property type="entry name" value="FAD/NAD(P)-binding domain"/>
    <property type="match status" value="1"/>
</dbReference>
<evidence type="ECO:0000256" key="2">
    <source>
        <dbReference type="ARBA" id="ARBA00022630"/>
    </source>
</evidence>
<evidence type="ECO:0000256" key="4">
    <source>
        <dbReference type="ARBA" id="ARBA00023002"/>
    </source>
</evidence>
<dbReference type="GO" id="GO:0016491">
    <property type="term" value="F:oxidoreductase activity"/>
    <property type="evidence" value="ECO:0007669"/>
    <property type="project" value="UniProtKB-KW"/>
</dbReference>
<dbReference type="Proteomes" id="UP000829685">
    <property type="component" value="Unassembled WGS sequence"/>
</dbReference>
<keyword evidence="3" id="KW-0274">FAD</keyword>
<dbReference type="PANTHER" id="PTHR43400:SF10">
    <property type="entry name" value="3-OXOSTEROID 1-DEHYDROGENASE"/>
    <property type="match status" value="1"/>
</dbReference>
<keyword evidence="2" id="KW-0285">Flavoprotein</keyword>
<name>A0A9Q0AR45_9PEZI</name>
<comment type="caution">
    <text evidence="6">The sequence shown here is derived from an EMBL/GenBank/DDBJ whole genome shotgun (WGS) entry which is preliminary data.</text>
</comment>
<dbReference type="Pfam" id="PF00890">
    <property type="entry name" value="FAD_binding_2"/>
    <property type="match status" value="1"/>
</dbReference>